<accession>Q6BW04</accession>
<dbReference type="GeneID" id="2913587"/>
<gene>
    <name evidence="1" type="ordered locus">DEHA2B15312g</name>
</gene>
<dbReference type="RefSeq" id="XP_457615.2">
    <property type="nucleotide sequence ID" value="XM_457615.2"/>
</dbReference>
<dbReference type="InParanoid" id="Q6BW04"/>
<evidence type="ECO:0000313" key="1">
    <source>
        <dbReference type="EMBL" id="CAG85626.2"/>
    </source>
</evidence>
<sequence>MYSLAKMLNRKVYSDDQFSKSIQCGGFLTHYDGNIKEDFMKKWNGITHVNTPEMRVVNLILLI</sequence>
<keyword evidence="2" id="KW-1185">Reference proteome</keyword>
<name>Q6BW04_DEBHA</name>
<dbReference type="AlphaFoldDB" id="Q6BW04"/>
<dbReference type="Proteomes" id="UP000000599">
    <property type="component" value="Chromosome B"/>
</dbReference>
<dbReference type="EMBL" id="CR382134">
    <property type="protein sequence ID" value="CAG85626.2"/>
    <property type="molecule type" value="Genomic_DNA"/>
</dbReference>
<reference evidence="1 2" key="1">
    <citation type="journal article" date="2004" name="Nature">
        <title>Genome evolution in yeasts.</title>
        <authorList>
            <consortium name="Genolevures"/>
            <person name="Dujon B."/>
            <person name="Sherman D."/>
            <person name="Fischer G."/>
            <person name="Durrens P."/>
            <person name="Casaregola S."/>
            <person name="Lafontaine I."/>
            <person name="de Montigny J."/>
            <person name="Marck C."/>
            <person name="Neuveglise C."/>
            <person name="Talla E."/>
            <person name="Goffard N."/>
            <person name="Frangeul L."/>
            <person name="Aigle M."/>
            <person name="Anthouard V."/>
            <person name="Babour A."/>
            <person name="Barbe V."/>
            <person name="Barnay S."/>
            <person name="Blanchin S."/>
            <person name="Beckerich J.M."/>
            <person name="Beyne E."/>
            <person name="Bleykasten C."/>
            <person name="Boisrame A."/>
            <person name="Boyer J."/>
            <person name="Cattolico L."/>
            <person name="Confanioleri F."/>
            <person name="de Daruvar A."/>
            <person name="Despons L."/>
            <person name="Fabre E."/>
            <person name="Fairhead C."/>
            <person name="Ferry-Dumazet H."/>
            <person name="Groppi A."/>
            <person name="Hantraye F."/>
            <person name="Hennequin C."/>
            <person name="Jauniaux N."/>
            <person name="Joyet P."/>
            <person name="Kachouri R."/>
            <person name="Kerrest A."/>
            <person name="Koszul R."/>
            <person name="Lemaire M."/>
            <person name="Lesur I."/>
            <person name="Ma L."/>
            <person name="Muller H."/>
            <person name="Nicaud J.M."/>
            <person name="Nikolski M."/>
            <person name="Oztas S."/>
            <person name="Ozier-Kalogeropoulos O."/>
            <person name="Pellenz S."/>
            <person name="Potier S."/>
            <person name="Richard G.F."/>
            <person name="Straub M.L."/>
            <person name="Suleau A."/>
            <person name="Swennene D."/>
            <person name="Tekaia F."/>
            <person name="Wesolowski-Louvel M."/>
            <person name="Westhof E."/>
            <person name="Wirth B."/>
            <person name="Zeniou-Meyer M."/>
            <person name="Zivanovic I."/>
            <person name="Bolotin-Fukuhara M."/>
            <person name="Thierry A."/>
            <person name="Bouchier C."/>
            <person name="Caudron B."/>
            <person name="Scarpelli C."/>
            <person name="Gaillardin C."/>
            <person name="Weissenbach J."/>
            <person name="Wincker P."/>
            <person name="Souciet J.L."/>
        </authorList>
    </citation>
    <scope>NUCLEOTIDE SEQUENCE [LARGE SCALE GENOMIC DNA]</scope>
    <source>
        <strain evidence="2">ATCC 36239 / CBS 767 / BCRC 21394 / JCM 1990 / NBRC 0083 / IGC 2968</strain>
    </source>
</reference>
<dbReference type="VEuPathDB" id="FungiDB:DEHA2B15312g"/>
<dbReference type="KEGG" id="dha:DEHA2B15312g"/>
<organism evidence="1 2">
    <name type="scientific">Debaryomyces hansenii (strain ATCC 36239 / CBS 767 / BCRC 21394 / JCM 1990 / NBRC 0083 / IGC 2968)</name>
    <name type="common">Yeast</name>
    <name type="synonym">Torulaspora hansenii</name>
    <dbReference type="NCBI Taxonomy" id="284592"/>
    <lineage>
        <taxon>Eukaryota</taxon>
        <taxon>Fungi</taxon>
        <taxon>Dikarya</taxon>
        <taxon>Ascomycota</taxon>
        <taxon>Saccharomycotina</taxon>
        <taxon>Pichiomycetes</taxon>
        <taxon>Debaryomycetaceae</taxon>
        <taxon>Debaryomyces</taxon>
    </lineage>
</organism>
<protein>
    <submittedName>
        <fullName evidence="1">DEHA2B15312p</fullName>
    </submittedName>
</protein>
<dbReference type="HOGENOM" id="CLU_2885724_0_0_1"/>
<evidence type="ECO:0000313" key="2">
    <source>
        <dbReference type="Proteomes" id="UP000000599"/>
    </source>
</evidence>
<proteinExistence type="predicted"/>